<evidence type="ECO:0000256" key="1">
    <source>
        <dbReference type="ARBA" id="ARBA00022679"/>
    </source>
</evidence>
<dbReference type="PANTHER" id="PTHR12358:SF106">
    <property type="entry name" value="LIPID KINASE YEGS"/>
    <property type="match status" value="1"/>
</dbReference>
<keyword evidence="1 6" id="KW-0808">Transferase</keyword>
<gene>
    <name evidence="6" type="primary">dagK</name>
    <name evidence="6" type="ORF">DEVEQU_02970</name>
</gene>
<dbReference type="GO" id="GO:0005524">
    <property type="term" value="F:ATP binding"/>
    <property type="evidence" value="ECO:0007669"/>
    <property type="project" value="UniProtKB-KW"/>
</dbReference>
<dbReference type="AlphaFoldDB" id="A0A447IEC7"/>
<evidence type="ECO:0000256" key="2">
    <source>
        <dbReference type="ARBA" id="ARBA00022741"/>
    </source>
</evidence>
<dbReference type="GO" id="GO:0004143">
    <property type="term" value="F:ATP-dependent diacylglycerol kinase activity"/>
    <property type="evidence" value="ECO:0007669"/>
    <property type="project" value="UniProtKB-EC"/>
</dbReference>
<dbReference type="Pfam" id="PF00781">
    <property type="entry name" value="DAGK_cat"/>
    <property type="match status" value="1"/>
</dbReference>
<dbReference type="Gene3D" id="2.60.200.40">
    <property type="match status" value="1"/>
</dbReference>
<evidence type="ECO:0000313" key="6">
    <source>
        <dbReference type="EMBL" id="VDS05825.1"/>
    </source>
</evidence>
<keyword evidence="7" id="KW-1185">Reference proteome</keyword>
<dbReference type="InterPro" id="IPR045540">
    <property type="entry name" value="YegS/DAGK_C"/>
</dbReference>
<dbReference type="PANTHER" id="PTHR12358">
    <property type="entry name" value="SPHINGOSINE KINASE"/>
    <property type="match status" value="1"/>
</dbReference>
<dbReference type="InterPro" id="IPR017438">
    <property type="entry name" value="ATP-NAD_kinase_N"/>
</dbReference>
<dbReference type="InterPro" id="IPR016064">
    <property type="entry name" value="NAD/diacylglycerol_kinase_sf"/>
</dbReference>
<dbReference type="Pfam" id="PF19279">
    <property type="entry name" value="YegS_C"/>
    <property type="match status" value="1"/>
</dbReference>
<feature type="domain" description="DAGKc" evidence="5">
    <location>
        <begin position="16"/>
        <end position="146"/>
    </location>
</feature>
<name>A0A447IEC7_9HYPH</name>
<evidence type="ECO:0000256" key="3">
    <source>
        <dbReference type="ARBA" id="ARBA00022777"/>
    </source>
</evidence>
<protein>
    <submittedName>
        <fullName evidence="6">Diacylglycerol kinase</fullName>
        <ecNumber evidence="6">2.7.1.107</ecNumber>
    </submittedName>
</protein>
<accession>A0A447IEC7</accession>
<dbReference type="PROSITE" id="PS50146">
    <property type="entry name" value="DAGK"/>
    <property type="match status" value="1"/>
</dbReference>
<dbReference type="GO" id="GO:0005886">
    <property type="term" value="C:plasma membrane"/>
    <property type="evidence" value="ECO:0007669"/>
    <property type="project" value="TreeGrafter"/>
</dbReference>
<proteinExistence type="predicted"/>
<dbReference type="InterPro" id="IPR001206">
    <property type="entry name" value="Diacylglycerol_kinase_cat_dom"/>
</dbReference>
<evidence type="ECO:0000313" key="7">
    <source>
        <dbReference type="Proteomes" id="UP000268844"/>
    </source>
</evidence>
<dbReference type="SMART" id="SM00046">
    <property type="entry name" value="DAGKc"/>
    <property type="match status" value="1"/>
</dbReference>
<dbReference type="Gene3D" id="3.40.50.10330">
    <property type="entry name" value="Probable inorganic polyphosphate/atp-NAD kinase, domain 1"/>
    <property type="match status" value="1"/>
</dbReference>
<reference evidence="6 7" key="1">
    <citation type="submission" date="2018-12" db="EMBL/GenBank/DDBJ databases">
        <authorList>
            <person name="Criscuolo A."/>
        </authorList>
    </citation>
    <scope>NUCLEOTIDE SEQUENCE [LARGE SCALE GENOMIC DNA]</scope>
    <source>
        <strain evidence="6">ACIP1116281</strain>
    </source>
</reference>
<dbReference type="EMBL" id="UZWD01000036">
    <property type="protein sequence ID" value="VDS05825.1"/>
    <property type="molecule type" value="Genomic_DNA"/>
</dbReference>
<organism evidence="6 7">
    <name type="scientific">Devosia equisanguinis</name>
    <dbReference type="NCBI Taxonomy" id="2490941"/>
    <lineage>
        <taxon>Bacteria</taxon>
        <taxon>Pseudomonadati</taxon>
        <taxon>Pseudomonadota</taxon>
        <taxon>Alphaproteobacteria</taxon>
        <taxon>Hyphomicrobiales</taxon>
        <taxon>Devosiaceae</taxon>
        <taxon>Devosia</taxon>
    </lineage>
</organism>
<keyword evidence="4" id="KW-0067">ATP-binding</keyword>
<keyword evidence="2" id="KW-0547">Nucleotide-binding</keyword>
<dbReference type="EC" id="2.7.1.107" evidence="6"/>
<dbReference type="SUPFAM" id="SSF111331">
    <property type="entry name" value="NAD kinase/diacylglycerol kinase-like"/>
    <property type="match status" value="1"/>
</dbReference>
<sequence>MAPNTFALHTMEGAAMSDRLYHVILNPNSGTARAMGVTAGMLAELFASHGLEAVIDDNDSRPLMDRIHEAAEGPADVVVAAGGDGTITAIAGVLVDSEKDLAILPLGTFNAVAKDLHLPLDLSGAVAALASGTVQKIDVAEVNGRIFMQKVVIGLLPGLAAGREHIRGRETFATKIGFMRYFFRRLARQRRMAVAIEPDNGEMRIDRVQAMAVACNAYDEGMGRFFSRQSLDRGTLTLYVLRHLNARDFFRLVTGMLLGRWHDDEALSMESVKSVTIDTRRDLVKVMFDGEVETLQTPLRFSIKPKALSVVVPAETLEAVEAA</sequence>
<evidence type="ECO:0000256" key="4">
    <source>
        <dbReference type="ARBA" id="ARBA00022840"/>
    </source>
</evidence>
<keyword evidence="3 6" id="KW-0418">Kinase</keyword>
<evidence type="ECO:0000259" key="5">
    <source>
        <dbReference type="PROSITE" id="PS50146"/>
    </source>
</evidence>
<dbReference type="InterPro" id="IPR050187">
    <property type="entry name" value="Lipid_Phosphate_FormReg"/>
</dbReference>
<dbReference type="Proteomes" id="UP000268844">
    <property type="component" value="Unassembled WGS sequence"/>
</dbReference>